<dbReference type="GO" id="GO:0003352">
    <property type="term" value="P:regulation of cilium movement"/>
    <property type="evidence" value="ECO:0007669"/>
    <property type="project" value="InterPro"/>
</dbReference>
<dbReference type="InterPro" id="IPR021298">
    <property type="entry name" value="CFAP298"/>
</dbReference>
<proteinExistence type="evidence at transcript level"/>
<reference evidence="1" key="1">
    <citation type="journal article" date="2017" name="Front. Cell. Infect. Microbiol.">
        <title>The Distinct Transcriptional Response of the Midgut of Amblyomma sculptum and Amblyomma aureolatum Ticks to Rickettsia rickettsii Correlates to Their Differences in Susceptibility to Infection.</title>
        <authorList>
            <person name="Martins L.A."/>
            <person name="Galletti M.F.B.M."/>
            <person name="Ribeiro J.M."/>
            <person name="Fujita A."/>
            <person name="Costa F.B."/>
            <person name="Labruna M.B."/>
            <person name="Daffre S."/>
            <person name="Fogaca A.C."/>
        </authorList>
    </citation>
    <scope>NUCLEOTIDE SEQUENCE</scope>
</reference>
<evidence type="ECO:0000313" key="1">
    <source>
        <dbReference type="EMBL" id="JAT93773.1"/>
    </source>
</evidence>
<sequence>MVKIKVQCGNAVQFLVETSLSVTLDALIQDITDIYNGVLVIRLAATNIESFARRLEALTEKQPNAPKVIASTLSEPSVILGKVTAEALARVSNAQLESGKTVTKSITESTKDMLKTTLSALELPEALEGERNVLLVSMDEGDVEKSLSGDDAKLWWAGKELCRGNELRKYFGSNEKTTVTVTLSSQPPARGKSVAEAQFNEFLISRMKRQKELEELEPDEETQVHDRYSLRKYVHGLEGVKWKP</sequence>
<dbReference type="PANTHER" id="PTHR13238">
    <property type="entry name" value="PROTEIN C21ORF59"/>
    <property type="match status" value="1"/>
</dbReference>
<name>A0A1E1X3E3_9ACAR</name>
<dbReference type="EMBL" id="GFAC01005415">
    <property type="protein sequence ID" value="JAT93773.1"/>
    <property type="molecule type" value="mRNA"/>
</dbReference>
<protein>
    <submittedName>
        <fullName evidence="1">Uncharacterized protein</fullName>
    </submittedName>
</protein>
<dbReference type="Pfam" id="PF11069">
    <property type="entry name" value="CFAP298"/>
    <property type="match status" value="1"/>
</dbReference>
<accession>A0A1E1X3E3</accession>
<organism evidence="1">
    <name type="scientific">Amblyomma aureolatum</name>
    <dbReference type="NCBI Taxonomy" id="187763"/>
    <lineage>
        <taxon>Eukaryota</taxon>
        <taxon>Metazoa</taxon>
        <taxon>Ecdysozoa</taxon>
        <taxon>Arthropoda</taxon>
        <taxon>Chelicerata</taxon>
        <taxon>Arachnida</taxon>
        <taxon>Acari</taxon>
        <taxon>Parasitiformes</taxon>
        <taxon>Ixodida</taxon>
        <taxon>Ixodoidea</taxon>
        <taxon>Ixodidae</taxon>
        <taxon>Amblyomminae</taxon>
        <taxon>Amblyomma</taxon>
    </lineage>
</organism>
<dbReference type="AlphaFoldDB" id="A0A1E1X3E3"/>